<dbReference type="AlphaFoldDB" id="A0AB39UUT9"/>
<evidence type="ECO:0000256" key="3">
    <source>
        <dbReference type="ARBA" id="ARBA00023082"/>
    </source>
</evidence>
<feature type="domain" description="RNA polymerase sigma factor 70 region 4 type 2" evidence="6">
    <location>
        <begin position="125"/>
        <end position="175"/>
    </location>
</feature>
<dbReference type="PANTHER" id="PTHR43133">
    <property type="entry name" value="RNA POLYMERASE ECF-TYPE SIGMA FACTO"/>
    <property type="match status" value="1"/>
</dbReference>
<proteinExistence type="inferred from homology"/>
<dbReference type="GO" id="GO:0006352">
    <property type="term" value="P:DNA-templated transcription initiation"/>
    <property type="evidence" value="ECO:0007669"/>
    <property type="project" value="InterPro"/>
</dbReference>
<name>A0AB39UUT9_9GAMM</name>
<evidence type="ECO:0000313" key="7">
    <source>
        <dbReference type="EMBL" id="XDT71687.1"/>
    </source>
</evidence>
<dbReference type="EMBL" id="CP154858">
    <property type="protein sequence ID" value="XDT71687.1"/>
    <property type="molecule type" value="Genomic_DNA"/>
</dbReference>
<keyword evidence="3" id="KW-0731">Sigma factor</keyword>
<dbReference type="KEGG" id="tcd:AAIA72_12840"/>
<dbReference type="InterPro" id="IPR039425">
    <property type="entry name" value="RNA_pol_sigma-70-like"/>
</dbReference>
<evidence type="ECO:0000259" key="6">
    <source>
        <dbReference type="Pfam" id="PF08281"/>
    </source>
</evidence>
<evidence type="ECO:0000259" key="5">
    <source>
        <dbReference type="Pfam" id="PF04542"/>
    </source>
</evidence>
<dbReference type="Pfam" id="PF04542">
    <property type="entry name" value="Sigma70_r2"/>
    <property type="match status" value="1"/>
</dbReference>
<dbReference type="InterPro" id="IPR013324">
    <property type="entry name" value="RNA_pol_sigma_r3/r4-like"/>
</dbReference>
<organism evidence="7">
    <name type="scientific">Thermohahella caldifontis</name>
    <dbReference type="NCBI Taxonomy" id="3142973"/>
    <lineage>
        <taxon>Bacteria</taxon>
        <taxon>Pseudomonadati</taxon>
        <taxon>Pseudomonadota</taxon>
        <taxon>Gammaproteobacteria</taxon>
        <taxon>Oceanospirillales</taxon>
        <taxon>Hahellaceae</taxon>
        <taxon>Thermohahella</taxon>
    </lineage>
</organism>
<comment type="similarity">
    <text evidence="1">Belongs to the sigma-70 factor family. ECF subfamily.</text>
</comment>
<dbReference type="InterPro" id="IPR013325">
    <property type="entry name" value="RNA_pol_sigma_r2"/>
</dbReference>
<feature type="domain" description="RNA polymerase sigma-70 region 2" evidence="5">
    <location>
        <begin position="27"/>
        <end position="94"/>
    </location>
</feature>
<dbReference type="GO" id="GO:0003677">
    <property type="term" value="F:DNA binding"/>
    <property type="evidence" value="ECO:0007669"/>
    <property type="project" value="InterPro"/>
</dbReference>
<dbReference type="InterPro" id="IPR036388">
    <property type="entry name" value="WH-like_DNA-bd_sf"/>
</dbReference>
<evidence type="ECO:0000256" key="1">
    <source>
        <dbReference type="ARBA" id="ARBA00010641"/>
    </source>
</evidence>
<evidence type="ECO:0000256" key="2">
    <source>
        <dbReference type="ARBA" id="ARBA00023015"/>
    </source>
</evidence>
<dbReference type="NCBIfam" id="TIGR02937">
    <property type="entry name" value="sigma70-ECF"/>
    <property type="match status" value="1"/>
</dbReference>
<accession>A0AB39UUT9</accession>
<dbReference type="PANTHER" id="PTHR43133:SF32">
    <property type="entry name" value="BLR3042 PROTEIN"/>
    <property type="match status" value="1"/>
</dbReference>
<dbReference type="SUPFAM" id="SSF88946">
    <property type="entry name" value="Sigma2 domain of RNA polymerase sigma factors"/>
    <property type="match status" value="1"/>
</dbReference>
<dbReference type="InterPro" id="IPR013249">
    <property type="entry name" value="RNA_pol_sigma70_r4_t2"/>
</dbReference>
<evidence type="ECO:0000256" key="4">
    <source>
        <dbReference type="ARBA" id="ARBA00023163"/>
    </source>
</evidence>
<dbReference type="GO" id="GO:0016987">
    <property type="term" value="F:sigma factor activity"/>
    <property type="evidence" value="ECO:0007669"/>
    <property type="project" value="UniProtKB-KW"/>
</dbReference>
<gene>
    <name evidence="7" type="ORF">AAIA72_12840</name>
</gene>
<sequence>MTGTTDDQDRALLRAMAAGDEKALKAFYRRHQQRIYAFALQRLGEPADAADVLNDVMLTVWHQADRFEGRSRVTTWLLGITHHRILDRIRSRKRQRWEALDEEPPDERPDPAWQQTTDDEYRKGLDTCLKALPAAQRDVVYLAFVEEHGYPDIARILTVPEGTIKTRMFHARKALKACLKRLGLMQ</sequence>
<protein>
    <submittedName>
        <fullName evidence="7">Sigma-70 family RNA polymerase sigma factor</fullName>
    </submittedName>
</protein>
<dbReference type="Gene3D" id="1.10.10.10">
    <property type="entry name" value="Winged helix-like DNA-binding domain superfamily/Winged helix DNA-binding domain"/>
    <property type="match status" value="1"/>
</dbReference>
<keyword evidence="2" id="KW-0805">Transcription regulation</keyword>
<dbReference type="CDD" id="cd06171">
    <property type="entry name" value="Sigma70_r4"/>
    <property type="match status" value="1"/>
</dbReference>
<keyword evidence="4" id="KW-0804">Transcription</keyword>
<dbReference type="RefSeq" id="WP_369600712.1">
    <property type="nucleotide sequence ID" value="NZ_CP154858.1"/>
</dbReference>
<dbReference type="Gene3D" id="1.10.1740.10">
    <property type="match status" value="1"/>
</dbReference>
<dbReference type="SUPFAM" id="SSF88659">
    <property type="entry name" value="Sigma3 and sigma4 domains of RNA polymerase sigma factors"/>
    <property type="match status" value="1"/>
</dbReference>
<dbReference type="InterPro" id="IPR007627">
    <property type="entry name" value="RNA_pol_sigma70_r2"/>
</dbReference>
<reference evidence="7" key="1">
    <citation type="submission" date="2024-05" db="EMBL/GenBank/DDBJ databases">
        <title>Genome sequencing of novel strain.</title>
        <authorList>
            <person name="Ganbat D."/>
            <person name="Ganbat S."/>
            <person name="Lee S.-J."/>
        </authorList>
    </citation>
    <scope>NUCLEOTIDE SEQUENCE</scope>
    <source>
        <strain evidence="7">SMD15-11</strain>
    </source>
</reference>
<dbReference type="InterPro" id="IPR014284">
    <property type="entry name" value="RNA_pol_sigma-70_dom"/>
</dbReference>
<dbReference type="Pfam" id="PF08281">
    <property type="entry name" value="Sigma70_r4_2"/>
    <property type="match status" value="1"/>
</dbReference>